<evidence type="ECO:0000313" key="4">
    <source>
        <dbReference type="Proteomes" id="UP000036403"/>
    </source>
</evidence>
<dbReference type="Proteomes" id="UP000036403">
    <property type="component" value="Unassembled WGS sequence"/>
</dbReference>
<organism evidence="3 4">
    <name type="scientific">Lasius niger</name>
    <name type="common">Black garden ant</name>
    <dbReference type="NCBI Taxonomy" id="67767"/>
    <lineage>
        <taxon>Eukaryota</taxon>
        <taxon>Metazoa</taxon>
        <taxon>Ecdysozoa</taxon>
        <taxon>Arthropoda</taxon>
        <taxon>Hexapoda</taxon>
        <taxon>Insecta</taxon>
        <taxon>Pterygota</taxon>
        <taxon>Neoptera</taxon>
        <taxon>Endopterygota</taxon>
        <taxon>Hymenoptera</taxon>
        <taxon>Apocrita</taxon>
        <taxon>Aculeata</taxon>
        <taxon>Formicoidea</taxon>
        <taxon>Formicidae</taxon>
        <taxon>Formicinae</taxon>
        <taxon>Lasius</taxon>
        <taxon>Lasius</taxon>
    </lineage>
</organism>
<protein>
    <submittedName>
        <fullName evidence="3">Leucine-rich repeat-containing protein</fullName>
    </submittedName>
</protein>
<dbReference type="OrthoDB" id="7694231at2759"/>
<dbReference type="AlphaFoldDB" id="A0A0J7L0Y1"/>
<feature type="coiled-coil region" evidence="1">
    <location>
        <begin position="78"/>
        <end position="189"/>
    </location>
</feature>
<gene>
    <name evidence="3" type="ORF">RF55_3258</name>
</gene>
<comment type="caution">
    <text evidence="3">The sequence shown here is derived from an EMBL/GenBank/DDBJ whole genome shotgun (WGS) entry which is preliminary data.</text>
</comment>
<sequence length="350" mass="39709">MSSRSESGSTVSRLDEVDKSKDILANGGSGRSWTDATPSSESEQGEVAGSAEDLTIRAANIVCHMLVLNAWRRRRAGIAQLEQQVEHLHLQIELLRRLLLAENDRVDRLNGELHREKSQLEETTRERDAVKSERDKLEIELKRVEDISQGRSVTVGNLKNELLTAQDQLKALDTQMAKDREKLLKLREDKRILLDKVSASEALATDRRIRAEKAESIVEELQLRLAAQVAHAESTQEQLQHISRELQVTDVEKQRLEKRLRVSEGNAKTLSLRAVSLESQLVDREAELRRIESEYNSQMTELRELRERLLRQSEEGGWSSRMLQIAGSIMRASIIRTFAFLSSAALPLPP</sequence>
<dbReference type="EMBL" id="LBMM01001359">
    <property type="protein sequence ID" value="KMQ96452.1"/>
    <property type="molecule type" value="Genomic_DNA"/>
</dbReference>
<evidence type="ECO:0000313" key="3">
    <source>
        <dbReference type="EMBL" id="KMQ96452.1"/>
    </source>
</evidence>
<name>A0A0J7L0Y1_LASNI</name>
<evidence type="ECO:0000256" key="2">
    <source>
        <dbReference type="SAM" id="MobiDB-lite"/>
    </source>
</evidence>
<proteinExistence type="predicted"/>
<dbReference type="Gene3D" id="6.10.250.3110">
    <property type="match status" value="1"/>
</dbReference>
<feature type="compositionally biased region" description="Low complexity" evidence="2">
    <location>
        <begin position="1"/>
        <end position="12"/>
    </location>
</feature>
<accession>A0A0J7L0Y1</accession>
<evidence type="ECO:0000256" key="1">
    <source>
        <dbReference type="SAM" id="Coils"/>
    </source>
</evidence>
<reference evidence="3 4" key="1">
    <citation type="submission" date="2015-04" db="EMBL/GenBank/DDBJ databases">
        <title>Lasius niger genome sequencing.</title>
        <authorList>
            <person name="Konorov E.A."/>
            <person name="Nikitin M.A."/>
            <person name="Kirill M.V."/>
            <person name="Chang P."/>
        </authorList>
    </citation>
    <scope>NUCLEOTIDE SEQUENCE [LARGE SCALE GENOMIC DNA]</scope>
    <source>
        <tissue evidence="3">Whole</tissue>
    </source>
</reference>
<feature type="region of interest" description="Disordered" evidence="2">
    <location>
        <begin position="1"/>
        <end position="48"/>
    </location>
</feature>
<keyword evidence="1" id="KW-0175">Coiled coil</keyword>
<feature type="compositionally biased region" description="Polar residues" evidence="2">
    <location>
        <begin position="31"/>
        <end position="42"/>
    </location>
</feature>
<keyword evidence="4" id="KW-1185">Reference proteome</keyword>
<dbReference type="PaxDb" id="67767-A0A0J7L0Y1"/>
<feature type="coiled-coil region" evidence="1">
    <location>
        <begin position="218"/>
        <end position="315"/>
    </location>
</feature>
<feature type="compositionally biased region" description="Basic and acidic residues" evidence="2">
    <location>
        <begin position="13"/>
        <end position="22"/>
    </location>
</feature>